<reference evidence="1 2" key="1">
    <citation type="journal article" date="2014" name="Nat. Genet.">
        <title>Genome sequence of the hot pepper provides insights into the evolution of pungency in Capsicum species.</title>
        <authorList>
            <person name="Kim S."/>
            <person name="Park M."/>
            <person name="Yeom S.I."/>
            <person name="Kim Y.M."/>
            <person name="Lee J.M."/>
            <person name="Lee H.A."/>
            <person name="Seo E."/>
            <person name="Choi J."/>
            <person name="Cheong K."/>
            <person name="Kim K.T."/>
            <person name="Jung K."/>
            <person name="Lee G.W."/>
            <person name="Oh S.K."/>
            <person name="Bae C."/>
            <person name="Kim S.B."/>
            <person name="Lee H.Y."/>
            <person name="Kim S.Y."/>
            <person name="Kim M.S."/>
            <person name="Kang B.C."/>
            <person name="Jo Y.D."/>
            <person name="Yang H.B."/>
            <person name="Jeong H.J."/>
            <person name="Kang W.H."/>
            <person name="Kwon J.K."/>
            <person name="Shin C."/>
            <person name="Lim J.Y."/>
            <person name="Park J.H."/>
            <person name="Huh J.H."/>
            <person name="Kim J.S."/>
            <person name="Kim B.D."/>
            <person name="Cohen O."/>
            <person name="Paran I."/>
            <person name="Suh M.C."/>
            <person name="Lee S.B."/>
            <person name="Kim Y.K."/>
            <person name="Shin Y."/>
            <person name="Noh S.J."/>
            <person name="Park J."/>
            <person name="Seo Y.S."/>
            <person name="Kwon S.Y."/>
            <person name="Kim H.A."/>
            <person name="Park J.M."/>
            <person name="Kim H.J."/>
            <person name="Choi S.B."/>
            <person name="Bosland P.W."/>
            <person name="Reeves G."/>
            <person name="Jo S.H."/>
            <person name="Lee B.W."/>
            <person name="Cho H.T."/>
            <person name="Choi H.S."/>
            <person name="Lee M.S."/>
            <person name="Yu Y."/>
            <person name="Do Choi Y."/>
            <person name="Park B.S."/>
            <person name="van Deynze A."/>
            <person name="Ashrafi H."/>
            <person name="Hill T."/>
            <person name="Kim W.T."/>
            <person name="Pai H.S."/>
            <person name="Ahn H.K."/>
            <person name="Yeam I."/>
            <person name="Giovannoni J.J."/>
            <person name="Rose J.K."/>
            <person name="Sorensen I."/>
            <person name="Lee S.J."/>
            <person name="Kim R.W."/>
            <person name="Choi I.Y."/>
            <person name="Choi B.S."/>
            <person name="Lim J.S."/>
            <person name="Lee Y.H."/>
            <person name="Choi D."/>
        </authorList>
    </citation>
    <scope>NUCLEOTIDE SEQUENCE [LARGE SCALE GENOMIC DNA]</scope>
    <source>
        <strain evidence="2">cv. CM334</strain>
    </source>
</reference>
<sequence>MRLKCLMSKVHRETTTWLSQWEAAVLNVNKEARLALICIGIVLEREGGALGSILKFIKTKILDGCGLRHLDYDV</sequence>
<comment type="caution">
    <text evidence="1">The sequence shown here is derived from an EMBL/GenBank/DDBJ whole genome shotgun (WGS) entry which is preliminary data.</text>
</comment>
<dbReference type="AlphaFoldDB" id="A0A2G3AF33"/>
<proteinExistence type="predicted"/>
<dbReference type="Gramene" id="PHT92820">
    <property type="protein sequence ID" value="PHT92820"/>
    <property type="gene ID" value="T459_00702"/>
</dbReference>
<evidence type="ECO:0000313" key="2">
    <source>
        <dbReference type="Proteomes" id="UP000222542"/>
    </source>
</evidence>
<dbReference type="EMBL" id="AYRZ02000001">
    <property type="protein sequence ID" value="PHT92820.1"/>
    <property type="molecule type" value="Genomic_DNA"/>
</dbReference>
<gene>
    <name evidence="1" type="ORF">T459_00702</name>
</gene>
<protein>
    <submittedName>
        <fullName evidence="1">Uncharacterized protein</fullName>
    </submittedName>
</protein>
<reference evidence="1 2" key="2">
    <citation type="journal article" date="2017" name="Genome Biol.">
        <title>New reference genome sequences of hot pepper reveal the massive evolution of plant disease-resistance genes by retroduplication.</title>
        <authorList>
            <person name="Kim S."/>
            <person name="Park J."/>
            <person name="Yeom S.I."/>
            <person name="Kim Y.M."/>
            <person name="Seo E."/>
            <person name="Kim K.T."/>
            <person name="Kim M.S."/>
            <person name="Lee J.M."/>
            <person name="Cheong K."/>
            <person name="Shin H.S."/>
            <person name="Kim S.B."/>
            <person name="Han K."/>
            <person name="Lee J."/>
            <person name="Park M."/>
            <person name="Lee H.A."/>
            <person name="Lee H.Y."/>
            <person name="Lee Y."/>
            <person name="Oh S."/>
            <person name="Lee J.H."/>
            <person name="Choi E."/>
            <person name="Choi E."/>
            <person name="Lee S.E."/>
            <person name="Jeon J."/>
            <person name="Kim H."/>
            <person name="Choi G."/>
            <person name="Song H."/>
            <person name="Lee J."/>
            <person name="Lee S.C."/>
            <person name="Kwon J.K."/>
            <person name="Lee H.Y."/>
            <person name="Koo N."/>
            <person name="Hong Y."/>
            <person name="Kim R.W."/>
            <person name="Kang W.H."/>
            <person name="Huh J.H."/>
            <person name="Kang B.C."/>
            <person name="Yang T.J."/>
            <person name="Lee Y.H."/>
            <person name="Bennetzen J.L."/>
            <person name="Choi D."/>
        </authorList>
    </citation>
    <scope>NUCLEOTIDE SEQUENCE [LARGE SCALE GENOMIC DNA]</scope>
    <source>
        <strain evidence="2">cv. CM334</strain>
    </source>
</reference>
<organism evidence="1 2">
    <name type="scientific">Capsicum annuum</name>
    <name type="common">Capsicum pepper</name>
    <dbReference type="NCBI Taxonomy" id="4072"/>
    <lineage>
        <taxon>Eukaryota</taxon>
        <taxon>Viridiplantae</taxon>
        <taxon>Streptophyta</taxon>
        <taxon>Embryophyta</taxon>
        <taxon>Tracheophyta</taxon>
        <taxon>Spermatophyta</taxon>
        <taxon>Magnoliopsida</taxon>
        <taxon>eudicotyledons</taxon>
        <taxon>Gunneridae</taxon>
        <taxon>Pentapetalae</taxon>
        <taxon>asterids</taxon>
        <taxon>lamiids</taxon>
        <taxon>Solanales</taxon>
        <taxon>Solanaceae</taxon>
        <taxon>Solanoideae</taxon>
        <taxon>Capsiceae</taxon>
        <taxon>Capsicum</taxon>
    </lineage>
</organism>
<dbReference type="STRING" id="4072.A0A2G3AF33"/>
<name>A0A2G3AF33_CAPAN</name>
<evidence type="ECO:0000313" key="1">
    <source>
        <dbReference type="EMBL" id="PHT92820.1"/>
    </source>
</evidence>
<keyword evidence="2" id="KW-1185">Reference proteome</keyword>
<dbReference type="Proteomes" id="UP000222542">
    <property type="component" value="Unassembled WGS sequence"/>
</dbReference>
<accession>A0A2G3AF33</accession>